<accession>A0A833Z044</accession>
<feature type="region of interest" description="Disordered" evidence="1">
    <location>
        <begin position="197"/>
        <end position="266"/>
    </location>
</feature>
<evidence type="ECO:0000256" key="1">
    <source>
        <dbReference type="SAM" id="MobiDB-lite"/>
    </source>
</evidence>
<dbReference type="AlphaFoldDB" id="A0A833Z044"/>
<name>A0A833Z044_9CHIR</name>
<evidence type="ECO:0000313" key="2">
    <source>
        <dbReference type="EMBL" id="KAF6086217.1"/>
    </source>
</evidence>
<sequence>MTWELVRQECSLSRQCPQPVVSQAAGVQSSLKRRVNVGTGTQGGALPALPDVNFSVLGSPHGVGSPWLGSERSQTPHGAPREPQTSPAVRLESRLKNAESEMRPPQVPASEPVFLGRSLHPQGLGVCTPSCHTGCRCCPSGLDLGTQGAGEAPPAVRLANAAPSARRQRKRPPLCINSCLCPGRLVLREMLSSQGQTVSTAASPSAWRGAQPGPGTRGTVDASSMHQPGARRAPPPGGERSCWGRLPPPGASPEPEPHFSHEAPPG</sequence>
<dbReference type="EMBL" id="JABVXQ010000011">
    <property type="protein sequence ID" value="KAF6086217.1"/>
    <property type="molecule type" value="Genomic_DNA"/>
</dbReference>
<proteinExistence type="predicted"/>
<evidence type="ECO:0000313" key="3">
    <source>
        <dbReference type="Proteomes" id="UP000664940"/>
    </source>
</evidence>
<organism evidence="2 3">
    <name type="scientific">Phyllostomus discolor</name>
    <name type="common">pale spear-nosed bat</name>
    <dbReference type="NCBI Taxonomy" id="89673"/>
    <lineage>
        <taxon>Eukaryota</taxon>
        <taxon>Metazoa</taxon>
        <taxon>Chordata</taxon>
        <taxon>Craniata</taxon>
        <taxon>Vertebrata</taxon>
        <taxon>Euteleostomi</taxon>
        <taxon>Mammalia</taxon>
        <taxon>Eutheria</taxon>
        <taxon>Laurasiatheria</taxon>
        <taxon>Chiroptera</taxon>
        <taxon>Yangochiroptera</taxon>
        <taxon>Phyllostomidae</taxon>
        <taxon>Phyllostominae</taxon>
        <taxon>Phyllostomus</taxon>
    </lineage>
</organism>
<feature type="compositionally biased region" description="Basic and acidic residues" evidence="1">
    <location>
        <begin position="255"/>
        <end position="266"/>
    </location>
</feature>
<feature type="region of interest" description="Disordered" evidence="1">
    <location>
        <begin position="63"/>
        <end position="89"/>
    </location>
</feature>
<comment type="caution">
    <text evidence="2">The sequence shown here is derived from an EMBL/GenBank/DDBJ whole genome shotgun (WGS) entry which is preliminary data.</text>
</comment>
<gene>
    <name evidence="2" type="ORF">HJG60_008416</name>
</gene>
<reference evidence="2 3" key="1">
    <citation type="journal article" date="2020" name="Nature">
        <title>Six reference-quality genomes reveal evolution of bat adaptations.</title>
        <authorList>
            <person name="Jebb D."/>
            <person name="Huang Z."/>
            <person name="Pippel M."/>
            <person name="Hughes G.M."/>
            <person name="Lavrichenko K."/>
            <person name="Devanna P."/>
            <person name="Winkler S."/>
            <person name="Jermiin L.S."/>
            <person name="Skirmuntt E.C."/>
            <person name="Katzourakis A."/>
            <person name="Burkitt-Gray L."/>
            <person name="Ray D.A."/>
            <person name="Sullivan K.A.M."/>
            <person name="Roscito J.G."/>
            <person name="Kirilenko B.M."/>
            <person name="Davalos L.M."/>
            <person name="Corthals A.P."/>
            <person name="Power M.L."/>
            <person name="Jones G."/>
            <person name="Ransome R.D."/>
            <person name="Dechmann D.K.N."/>
            <person name="Locatelli A.G."/>
            <person name="Puechmaille S.J."/>
            <person name="Fedrigo O."/>
            <person name="Jarvis E.D."/>
            <person name="Hiller M."/>
            <person name="Vernes S.C."/>
            <person name="Myers E.W."/>
            <person name="Teeling E.C."/>
        </authorList>
    </citation>
    <scope>NUCLEOTIDE SEQUENCE [LARGE SCALE GENOMIC DNA]</scope>
    <source>
        <strain evidence="2">Bat1K_MPI-CBG_1</strain>
    </source>
</reference>
<protein>
    <submittedName>
        <fullName evidence="2">Uncharacterized protein</fullName>
    </submittedName>
</protein>
<dbReference type="Proteomes" id="UP000664940">
    <property type="component" value="Unassembled WGS sequence"/>
</dbReference>